<dbReference type="OrthoDB" id="1819690at2"/>
<name>A0A315Y0R1_RUMFL</name>
<proteinExistence type="predicted"/>
<evidence type="ECO:0000313" key="2">
    <source>
        <dbReference type="Proteomes" id="UP000245720"/>
    </source>
</evidence>
<gene>
    <name evidence="1" type="ORF">IE37_01224</name>
</gene>
<comment type="caution">
    <text evidence="1">The sequence shown here is derived from an EMBL/GenBank/DDBJ whole genome shotgun (WGS) entry which is preliminary data.</text>
</comment>
<reference evidence="1 2" key="1">
    <citation type="submission" date="2018-05" db="EMBL/GenBank/DDBJ databases">
        <title>The Hungate 1000. A catalogue of reference genomes from the rumen microbiome.</title>
        <authorList>
            <person name="Kelly W."/>
        </authorList>
    </citation>
    <scope>NUCLEOTIDE SEQUENCE [LARGE SCALE GENOMIC DNA]</scope>
    <source>
        <strain evidence="1 2">SAb67</strain>
    </source>
</reference>
<accession>A0A315Y0R1</accession>
<sequence length="241" mass="27573">MKKFLGILFLLIVIAIGVGAYFFPGIPYYYKCTHDLEFRESLTHELPIASPDIPENSADYANLGIRLTAWGDMEAQRTNDKNQALWENKDGSHTVSIYAETLGDNYDFLDRTNISHEDLDRYCKAVKKTTPETNYEFVKLVCSLTMDDFDIHDMKNAKTFSKMMSIKNENFVRGNTPLEHYIVDGVGYHGFMLISEDAESGKEAVINVYPEKNKHKRYIIILSFTDKDEILSIAGKIKLTE</sequence>
<protein>
    <submittedName>
        <fullName evidence="1">Uncharacterized protein</fullName>
    </submittedName>
</protein>
<dbReference type="RefSeq" id="WP_109726053.1">
    <property type="nucleotide sequence ID" value="NZ_CAMOTJ010000001.1"/>
</dbReference>
<dbReference type="EMBL" id="QGDI01000004">
    <property type="protein sequence ID" value="PWJ13420.1"/>
    <property type="molecule type" value="Genomic_DNA"/>
</dbReference>
<evidence type="ECO:0000313" key="1">
    <source>
        <dbReference type="EMBL" id="PWJ13420.1"/>
    </source>
</evidence>
<dbReference type="Proteomes" id="UP000245720">
    <property type="component" value="Unassembled WGS sequence"/>
</dbReference>
<organism evidence="1 2">
    <name type="scientific">Ruminococcus flavefaciens</name>
    <dbReference type="NCBI Taxonomy" id="1265"/>
    <lineage>
        <taxon>Bacteria</taxon>
        <taxon>Bacillati</taxon>
        <taxon>Bacillota</taxon>
        <taxon>Clostridia</taxon>
        <taxon>Eubacteriales</taxon>
        <taxon>Oscillospiraceae</taxon>
        <taxon>Ruminococcus</taxon>
    </lineage>
</organism>
<dbReference type="AlphaFoldDB" id="A0A315Y0R1"/>